<evidence type="ECO:0000256" key="11">
    <source>
        <dbReference type="ARBA" id="ARBA00023228"/>
    </source>
</evidence>
<dbReference type="PANTHER" id="PTHR10078">
    <property type="entry name" value="INTERLEUKIN-1 FAMILY MEMBER"/>
    <property type="match status" value="1"/>
</dbReference>
<name>A0AAV9RD46_9TELE</name>
<evidence type="ECO:0000256" key="4">
    <source>
        <dbReference type="ARBA" id="ARBA00010448"/>
    </source>
</evidence>
<dbReference type="GO" id="GO:0010628">
    <property type="term" value="P:positive regulation of gene expression"/>
    <property type="evidence" value="ECO:0007669"/>
    <property type="project" value="TreeGrafter"/>
</dbReference>
<dbReference type="AlphaFoldDB" id="A0AAV9RD46"/>
<evidence type="ECO:0000256" key="8">
    <source>
        <dbReference type="ARBA" id="ARBA00022525"/>
    </source>
</evidence>
<sequence>MENVKSEVFELSDSLDLVVAHNRKTMKSTANLVLAVNKLSKSLSQCGRDLSDDELCSAIMDCVVEETIFQKGWNSSMGERKPTFQKFSCVKPFKLCDIYQKNLIWNPGDFKLQAITLRGGYCERKVNFEMSSYVPPFNSTINSVTVLLSIMKDLHISCFLKDDKVLLTLEEYSEEDLKEISKDQNMDRFLFIKRTSGLSLTTFESVKYCGWFISTSSKNSDQTVEMCQAAVPGRVTSFKVL</sequence>
<dbReference type="Proteomes" id="UP001311232">
    <property type="component" value="Unassembled WGS sequence"/>
</dbReference>
<dbReference type="SMART" id="SM00125">
    <property type="entry name" value="IL1"/>
    <property type="match status" value="1"/>
</dbReference>
<dbReference type="GO" id="GO:0048246">
    <property type="term" value="P:macrophage chemotaxis"/>
    <property type="evidence" value="ECO:0007669"/>
    <property type="project" value="TreeGrafter"/>
</dbReference>
<dbReference type="Pfam" id="PF00340">
    <property type="entry name" value="IL1"/>
    <property type="match status" value="1"/>
</dbReference>
<keyword evidence="11" id="KW-0458">Lysosome</keyword>
<keyword evidence="10" id="KW-0395">Inflammatory response</keyword>
<dbReference type="EMBL" id="JAHHUM010002059">
    <property type="protein sequence ID" value="KAK5606622.1"/>
    <property type="molecule type" value="Genomic_DNA"/>
</dbReference>
<keyword evidence="6" id="KW-0963">Cytoplasm</keyword>
<evidence type="ECO:0000256" key="10">
    <source>
        <dbReference type="ARBA" id="ARBA00023198"/>
    </source>
</evidence>
<keyword evidence="8" id="KW-0964">Secreted</keyword>
<dbReference type="GO" id="GO:0051781">
    <property type="term" value="P:positive regulation of cell division"/>
    <property type="evidence" value="ECO:0007669"/>
    <property type="project" value="UniProtKB-KW"/>
</dbReference>
<evidence type="ECO:0000256" key="3">
    <source>
        <dbReference type="ARBA" id="ARBA00004550"/>
    </source>
</evidence>
<dbReference type="GO" id="GO:0001660">
    <property type="term" value="P:fever generation"/>
    <property type="evidence" value="ECO:0007669"/>
    <property type="project" value="UniProtKB-KW"/>
</dbReference>
<dbReference type="GO" id="GO:1901222">
    <property type="term" value="P:regulation of non-canonical NF-kappaB signal transduction"/>
    <property type="evidence" value="ECO:0007669"/>
    <property type="project" value="TreeGrafter"/>
</dbReference>
<dbReference type="InterPro" id="IPR000975">
    <property type="entry name" value="IL-1_fam"/>
</dbReference>
<dbReference type="GO" id="GO:0071222">
    <property type="term" value="P:cellular response to lipopolysaccharide"/>
    <property type="evidence" value="ECO:0007669"/>
    <property type="project" value="TreeGrafter"/>
</dbReference>
<reference evidence="13 14" key="1">
    <citation type="submission" date="2021-06" db="EMBL/GenBank/DDBJ databases">
        <authorList>
            <person name="Palmer J.M."/>
        </authorList>
    </citation>
    <scope>NUCLEOTIDE SEQUENCE [LARGE SCALE GENOMIC DNA]</scope>
    <source>
        <strain evidence="13 14">MEX-2019</strain>
        <tissue evidence="13">Muscle</tissue>
    </source>
</reference>
<dbReference type="GO" id="GO:0006955">
    <property type="term" value="P:immune response"/>
    <property type="evidence" value="ECO:0007669"/>
    <property type="project" value="InterPro"/>
</dbReference>
<dbReference type="PANTHER" id="PTHR10078:SF30">
    <property type="entry name" value="INTERLEUKIN-1 BETA"/>
    <property type="match status" value="1"/>
</dbReference>
<evidence type="ECO:0000256" key="6">
    <source>
        <dbReference type="ARBA" id="ARBA00022490"/>
    </source>
</evidence>
<dbReference type="Gene3D" id="2.80.10.50">
    <property type="match status" value="1"/>
</dbReference>
<evidence type="ECO:0000256" key="7">
    <source>
        <dbReference type="ARBA" id="ARBA00022514"/>
    </source>
</evidence>
<comment type="subcellular location">
    <subcellularLocation>
        <location evidence="2">Cytoplasm</location>
        <location evidence="2">Cytosol</location>
    </subcellularLocation>
    <subcellularLocation>
        <location evidence="1">Lysosome</location>
    </subcellularLocation>
    <subcellularLocation>
        <location evidence="3">Secreted</location>
        <location evidence="3">Extracellular exosome</location>
    </subcellularLocation>
</comment>
<evidence type="ECO:0000313" key="14">
    <source>
        <dbReference type="Proteomes" id="UP001311232"/>
    </source>
</evidence>
<dbReference type="GO" id="GO:0005764">
    <property type="term" value="C:lysosome"/>
    <property type="evidence" value="ECO:0007669"/>
    <property type="project" value="UniProtKB-SubCell"/>
</dbReference>
<dbReference type="GO" id="GO:0005615">
    <property type="term" value="C:extracellular space"/>
    <property type="evidence" value="ECO:0007669"/>
    <property type="project" value="UniProtKB-KW"/>
</dbReference>
<evidence type="ECO:0000256" key="12">
    <source>
        <dbReference type="ARBA" id="ARBA00023246"/>
    </source>
</evidence>
<keyword evidence="9" id="KW-0666">Pyrogen</keyword>
<dbReference type="GO" id="GO:0019221">
    <property type="term" value="P:cytokine-mediated signaling pathway"/>
    <property type="evidence" value="ECO:0007669"/>
    <property type="project" value="TreeGrafter"/>
</dbReference>
<dbReference type="GO" id="GO:0005125">
    <property type="term" value="F:cytokine activity"/>
    <property type="evidence" value="ECO:0007669"/>
    <property type="project" value="UniProtKB-KW"/>
</dbReference>
<dbReference type="InterPro" id="IPR008996">
    <property type="entry name" value="IL1/FGF"/>
</dbReference>
<organism evidence="13 14">
    <name type="scientific">Crenichthys baileyi</name>
    <name type="common">White River springfish</name>
    <dbReference type="NCBI Taxonomy" id="28760"/>
    <lineage>
        <taxon>Eukaryota</taxon>
        <taxon>Metazoa</taxon>
        <taxon>Chordata</taxon>
        <taxon>Craniata</taxon>
        <taxon>Vertebrata</taxon>
        <taxon>Euteleostomi</taxon>
        <taxon>Actinopterygii</taxon>
        <taxon>Neopterygii</taxon>
        <taxon>Teleostei</taxon>
        <taxon>Neoteleostei</taxon>
        <taxon>Acanthomorphata</taxon>
        <taxon>Ovalentaria</taxon>
        <taxon>Atherinomorphae</taxon>
        <taxon>Cyprinodontiformes</taxon>
        <taxon>Goodeidae</taxon>
        <taxon>Crenichthys</taxon>
    </lineage>
</organism>
<comment type="caution">
    <text evidence="13">The sequence shown here is derived from an EMBL/GenBank/DDBJ whole genome shotgun (WGS) entry which is preliminary data.</text>
</comment>
<keyword evidence="7" id="KW-0202">Cytokine</keyword>
<protein>
    <recommendedName>
        <fullName evidence="5">Interleukin-1 beta</fullName>
    </recommendedName>
</protein>
<proteinExistence type="inferred from homology"/>
<evidence type="ECO:0000256" key="1">
    <source>
        <dbReference type="ARBA" id="ARBA00004371"/>
    </source>
</evidence>
<accession>A0AAV9RD46</accession>
<gene>
    <name evidence="13" type="ORF">CRENBAI_017890</name>
</gene>
<evidence type="ECO:0000256" key="5">
    <source>
        <dbReference type="ARBA" id="ARBA00014702"/>
    </source>
</evidence>
<keyword evidence="14" id="KW-1185">Reference proteome</keyword>
<comment type="similarity">
    <text evidence="4">Belongs to the IL-1 family.</text>
</comment>
<keyword evidence="12" id="KW-0497">Mitogen</keyword>
<evidence type="ECO:0000256" key="2">
    <source>
        <dbReference type="ARBA" id="ARBA00004514"/>
    </source>
</evidence>
<evidence type="ECO:0000256" key="9">
    <source>
        <dbReference type="ARBA" id="ARBA00022620"/>
    </source>
</evidence>
<dbReference type="SUPFAM" id="SSF50353">
    <property type="entry name" value="Cytokine"/>
    <property type="match status" value="1"/>
</dbReference>
<evidence type="ECO:0000313" key="13">
    <source>
        <dbReference type="EMBL" id="KAK5606622.1"/>
    </source>
</evidence>
<dbReference type="GO" id="GO:0042119">
    <property type="term" value="P:neutrophil activation"/>
    <property type="evidence" value="ECO:0007669"/>
    <property type="project" value="TreeGrafter"/>
</dbReference>
<dbReference type="GO" id="GO:0005829">
    <property type="term" value="C:cytosol"/>
    <property type="evidence" value="ECO:0007669"/>
    <property type="project" value="UniProtKB-SubCell"/>
</dbReference>